<reference evidence="2 3" key="1">
    <citation type="journal article" date="2014" name="Nat. Commun.">
        <title>Klebsormidium flaccidum genome reveals primary factors for plant terrestrial adaptation.</title>
        <authorList>
            <person name="Hori K."/>
            <person name="Maruyama F."/>
            <person name="Fujisawa T."/>
            <person name="Togashi T."/>
            <person name="Yamamoto N."/>
            <person name="Seo M."/>
            <person name="Sato S."/>
            <person name="Yamada T."/>
            <person name="Mori H."/>
            <person name="Tajima N."/>
            <person name="Moriyama T."/>
            <person name="Ikeuchi M."/>
            <person name="Watanabe M."/>
            <person name="Wada H."/>
            <person name="Kobayashi K."/>
            <person name="Saito M."/>
            <person name="Masuda T."/>
            <person name="Sasaki-Sekimoto Y."/>
            <person name="Mashiguchi K."/>
            <person name="Awai K."/>
            <person name="Shimojima M."/>
            <person name="Masuda S."/>
            <person name="Iwai M."/>
            <person name="Nobusawa T."/>
            <person name="Narise T."/>
            <person name="Kondo S."/>
            <person name="Saito H."/>
            <person name="Sato R."/>
            <person name="Murakawa M."/>
            <person name="Ihara Y."/>
            <person name="Oshima-Yamada Y."/>
            <person name="Ohtaka K."/>
            <person name="Satoh M."/>
            <person name="Sonobe K."/>
            <person name="Ishii M."/>
            <person name="Ohtani R."/>
            <person name="Kanamori-Sato M."/>
            <person name="Honoki R."/>
            <person name="Miyazaki D."/>
            <person name="Mochizuki H."/>
            <person name="Umetsu J."/>
            <person name="Higashi K."/>
            <person name="Shibata D."/>
            <person name="Kamiya Y."/>
            <person name="Sato N."/>
            <person name="Nakamura Y."/>
            <person name="Tabata S."/>
            <person name="Ida S."/>
            <person name="Kurokawa K."/>
            <person name="Ohta H."/>
        </authorList>
    </citation>
    <scope>NUCLEOTIDE SEQUENCE [LARGE SCALE GENOMIC DNA]</scope>
    <source>
        <strain evidence="2 3">NIES-2285</strain>
    </source>
</reference>
<sequence>MAGAHADLHARKIMIAMDGGPESWYAVKWGIENVVRFGDNVLILYVGPKEEETGDYSAKALMWEKGGTPFIPLMEFGSLASFGLKGFTPELLAELEQLSKDLKLTIFAQVYFGNAKEKIVTAAEQNGTDLIVIGHRGLGKFQRLFSGSVSAHVVEETDCPVVVVKLPREK</sequence>
<dbReference type="Gene3D" id="3.40.50.620">
    <property type="entry name" value="HUPs"/>
    <property type="match status" value="1"/>
</dbReference>
<evidence type="ECO:0000313" key="2">
    <source>
        <dbReference type="EMBL" id="GAQ88726.1"/>
    </source>
</evidence>
<dbReference type="EMBL" id="DF237403">
    <property type="protein sequence ID" value="GAQ88726.1"/>
    <property type="molecule type" value="Genomic_DNA"/>
</dbReference>
<dbReference type="SUPFAM" id="SSF52402">
    <property type="entry name" value="Adenine nucleotide alpha hydrolases-like"/>
    <property type="match status" value="1"/>
</dbReference>
<dbReference type="STRING" id="105231.A0A1Y1IJ40"/>
<feature type="domain" description="UspA" evidence="1">
    <location>
        <begin position="100"/>
        <end position="165"/>
    </location>
</feature>
<protein>
    <submittedName>
        <fullName evidence="2">Universal stress protein family protein</fullName>
    </submittedName>
</protein>
<name>A0A1Y1IJ40_KLENI</name>
<keyword evidence="3" id="KW-1185">Reference proteome</keyword>
<accession>A0A1Y1IJ40</accession>
<dbReference type="Pfam" id="PF00582">
    <property type="entry name" value="Usp"/>
    <property type="match status" value="2"/>
</dbReference>
<dbReference type="InterPro" id="IPR006015">
    <property type="entry name" value="Universal_stress_UspA"/>
</dbReference>
<evidence type="ECO:0000313" key="3">
    <source>
        <dbReference type="Proteomes" id="UP000054558"/>
    </source>
</evidence>
<evidence type="ECO:0000259" key="1">
    <source>
        <dbReference type="Pfam" id="PF00582"/>
    </source>
</evidence>
<dbReference type="AlphaFoldDB" id="A0A1Y1IJ40"/>
<dbReference type="OrthoDB" id="843225at2759"/>
<dbReference type="Proteomes" id="UP000054558">
    <property type="component" value="Unassembled WGS sequence"/>
</dbReference>
<proteinExistence type="predicted"/>
<dbReference type="InterPro" id="IPR014729">
    <property type="entry name" value="Rossmann-like_a/b/a_fold"/>
</dbReference>
<dbReference type="CDD" id="cd23659">
    <property type="entry name" value="USP_At3g01520-like"/>
    <property type="match status" value="1"/>
</dbReference>
<dbReference type="PANTHER" id="PTHR46100">
    <property type="entry name" value="IMP2'P"/>
    <property type="match status" value="1"/>
</dbReference>
<dbReference type="PRINTS" id="PR01438">
    <property type="entry name" value="UNVRSLSTRESS"/>
</dbReference>
<dbReference type="InterPro" id="IPR006016">
    <property type="entry name" value="UspA"/>
</dbReference>
<organism evidence="2 3">
    <name type="scientific">Klebsormidium nitens</name>
    <name type="common">Green alga</name>
    <name type="synonym">Ulothrix nitens</name>
    <dbReference type="NCBI Taxonomy" id="105231"/>
    <lineage>
        <taxon>Eukaryota</taxon>
        <taxon>Viridiplantae</taxon>
        <taxon>Streptophyta</taxon>
        <taxon>Klebsormidiophyceae</taxon>
        <taxon>Klebsormidiales</taxon>
        <taxon>Klebsormidiaceae</taxon>
        <taxon>Klebsormidium</taxon>
    </lineage>
</organism>
<dbReference type="PANTHER" id="PTHR46100:SF4">
    <property type="entry name" value="USPA DOMAIN-CONTAINING PROTEIN"/>
    <property type="match status" value="1"/>
</dbReference>
<gene>
    <name evidence="2" type="ORF">KFL_004540110</name>
</gene>
<feature type="domain" description="UspA" evidence="1">
    <location>
        <begin position="11"/>
        <end position="59"/>
    </location>
</feature>
<dbReference type="OMA" id="FMVTHAP"/>